<feature type="transmembrane region" description="Helical" evidence="2">
    <location>
        <begin position="102"/>
        <end position="119"/>
    </location>
</feature>
<feature type="transmembrane region" description="Helical" evidence="2">
    <location>
        <begin position="68"/>
        <end position="90"/>
    </location>
</feature>
<dbReference type="InterPro" id="IPR009339">
    <property type="entry name" value="DUF998"/>
</dbReference>
<evidence type="ECO:0000256" key="1">
    <source>
        <dbReference type="SAM" id="MobiDB-lite"/>
    </source>
</evidence>
<feature type="transmembrane region" description="Helical" evidence="2">
    <location>
        <begin position="150"/>
        <end position="168"/>
    </location>
</feature>
<dbReference type="Pfam" id="PF06197">
    <property type="entry name" value="DUF998"/>
    <property type="match status" value="1"/>
</dbReference>
<dbReference type="AlphaFoldDB" id="A0A8J3LX58"/>
<dbReference type="RefSeq" id="WP_168079465.1">
    <property type="nucleotide sequence ID" value="NZ_BAAAQJ010000027.1"/>
</dbReference>
<feature type="transmembrane region" description="Helical" evidence="2">
    <location>
        <begin position="180"/>
        <end position="203"/>
    </location>
</feature>
<evidence type="ECO:0000313" key="3">
    <source>
        <dbReference type="EMBL" id="GIG75414.1"/>
    </source>
</evidence>
<protein>
    <recommendedName>
        <fullName evidence="5">DUF998 domain-containing protein</fullName>
    </recommendedName>
</protein>
<proteinExistence type="predicted"/>
<evidence type="ECO:0008006" key="5">
    <source>
        <dbReference type="Google" id="ProtNLM"/>
    </source>
</evidence>
<feature type="region of interest" description="Disordered" evidence="1">
    <location>
        <begin position="248"/>
        <end position="279"/>
    </location>
</feature>
<keyword evidence="2" id="KW-0472">Membrane</keyword>
<keyword evidence="2" id="KW-1133">Transmembrane helix</keyword>
<feature type="transmembrane region" description="Helical" evidence="2">
    <location>
        <begin position="21"/>
        <end position="48"/>
    </location>
</feature>
<reference evidence="3" key="1">
    <citation type="submission" date="2021-01" db="EMBL/GenBank/DDBJ databases">
        <title>Whole genome shotgun sequence of Planosporangium flavigriseum NBRC 105377.</title>
        <authorList>
            <person name="Komaki H."/>
            <person name="Tamura T."/>
        </authorList>
    </citation>
    <scope>NUCLEOTIDE SEQUENCE</scope>
    <source>
        <strain evidence="3">NBRC 105377</strain>
    </source>
</reference>
<evidence type="ECO:0000256" key="2">
    <source>
        <dbReference type="SAM" id="Phobius"/>
    </source>
</evidence>
<comment type="caution">
    <text evidence="3">The sequence shown here is derived from an EMBL/GenBank/DDBJ whole genome shotgun (WGS) entry which is preliminary data.</text>
</comment>
<name>A0A8J3LX58_9ACTN</name>
<keyword evidence="4" id="KW-1185">Reference proteome</keyword>
<gene>
    <name evidence="3" type="ORF">Pfl04_38180</name>
</gene>
<dbReference type="EMBL" id="BONU01000031">
    <property type="protein sequence ID" value="GIG75414.1"/>
    <property type="molecule type" value="Genomic_DNA"/>
</dbReference>
<dbReference type="Proteomes" id="UP000653674">
    <property type="component" value="Unassembled WGS sequence"/>
</dbReference>
<feature type="transmembrane region" description="Helical" evidence="2">
    <location>
        <begin position="209"/>
        <end position="228"/>
    </location>
</feature>
<keyword evidence="2" id="KW-0812">Transmembrane</keyword>
<accession>A0A8J3LX58</accession>
<sequence length="279" mass="29163">MDRTAGSAAQRTAPGRPASRRLAAAAPAIVGVVAGACYSSFLAAGAVGSRLSITDSYVSELGVPGQPASAFFRATDLAAGVFIAVLAVALGVHLRPERRGTLGFLCLAGVGLASIVDGLRPMPCTPSTSEPCRRHIDEVTIFAQLHQGHTVSSVLGVLAAQAAMLLLGASPRVRRSWPRFARASLVSGVVLVVLGLSEVPLALYQDVGVLERIHVLLISAWIAALGWYPSRARSVETPPVRLHRGAARVGHLDGGNPRRRRHLLPLPTAGGRRAGRVRG</sequence>
<organism evidence="3 4">
    <name type="scientific">Planosporangium flavigriseum</name>
    <dbReference type="NCBI Taxonomy" id="373681"/>
    <lineage>
        <taxon>Bacteria</taxon>
        <taxon>Bacillati</taxon>
        <taxon>Actinomycetota</taxon>
        <taxon>Actinomycetes</taxon>
        <taxon>Micromonosporales</taxon>
        <taxon>Micromonosporaceae</taxon>
        <taxon>Planosporangium</taxon>
    </lineage>
</organism>
<evidence type="ECO:0000313" key="4">
    <source>
        <dbReference type="Proteomes" id="UP000653674"/>
    </source>
</evidence>